<evidence type="ECO:0000256" key="7">
    <source>
        <dbReference type="ARBA" id="ARBA00022555"/>
    </source>
</evidence>
<feature type="site" description="May act as a substrate filter by repelling compounds with a negatively charged alpha-carboxylate" evidence="19">
    <location>
        <position position="79"/>
    </location>
</feature>
<evidence type="ECO:0000256" key="19">
    <source>
        <dbReference type="PIRSR" id="PIRSR017689-50"/>
    </source>
</evidence>
<comment type="subcellular location">
    <subcellularLocation>
        <location evidence="17">Cytoplasm</location>
    </subcellularLocation>
</comment>
<comment type="caution">
    <text evidence="21">The sequence shown here is derived from an EMBL/GenBank/DDBJ whole genome shotgun (WGS) entry which is preliminary data.</text>
</comment>
<feature type="binding site" evidence="18">
    <location>
        <position position="301"/>
    </location>
    <ligand>
        <name>tRNA</name>
        <dbReference type="ChEBI" id="CHEBI:17843"/>
    </ligand>
</feature>
<feature type="binding site" evidence="18">
    <location>
        <position position="80"/>
    </location>
    <ligand>
        <name>pyridoxal 5'-phosphate</name>
        <dbReference type="ChEBI" id="CHEBI:597326"/>
    </ligand>
</feature>
<dbReference type="PANTHER" id="PTHR12944:SF2">
    <property type="entry name" value="O-PHOSPHOSERYL-TRNA(SEC) SELENIUM TRANSFERASE"/>
    <property type="match status" value="1"/>
</dbReference>
<comment type="pathway">
    <text evidence="3 17">Aminoacyl-tRNA biosynthesis; selenocysteinyl-tRNA(Sec) biosynthesis; selenocysteinyl-tRNA(Sec) from L-seryl-tRNA(Sec) (archaeal/eukaryal route): step 2/2.</text>
</comment>
<feature type="binding site" evidence="18">
    <location>
        <position position="110"/>
    </location>
    <ligand>
        <name>substrate</name>
    </ligand>
</feature>
<dbReference type="Pfam" id="PF05889">
    <property type="entry name" value="SepSecS"/>
    <property type="match status" value="2"/>
</dbReference>
<comment type="function">
    <text evidence="2 17">Converts O-phosphoseryl-tRNA(Sec) to selenocysteinyl-tRNA(Sec) required for selenoprotein biosynthesis.</text>
</comment>
<keyword evidence="7 17" id="KW-0820">tRNA-binding</keyword>
<evidence type="ECO:0000256" key="3">
    <source>
        <dbReference type="ARBA" id="ARBA00004822"/>
    </source>
</evidence>
<evidence type="ECO:0000256" key="5">
    <source>
        <dbReference type="ARBA" id="ARBA00012464"/>
    </source>
</evidence>
<dbReference type="AlphaFoldDB" id="A0AAD7U923"/>
<evidence type="ECO:0000313" key="21">
    <source>
        <dbReference type="EMBL" id="KAJ8599617.1"/>
    </source>
</evidence>
<dbReference type="InterPro" id="IPR019872">
    <property type="entry name" value="Sec-tRNA_Se_transferase"/>
</dbReference>
<dbReference type="GO" id="GO:0098621">
    <property type="term" value="F:O-phosphoseryl-tRNA(Sec) selenium transferase activity"/>
    <property type="evidence" value="ECO:0007669"/>
    <property type="project" value="UniProtKB-EC"/>
</dbReference>
<evidence type="ECO:0000256" key="2">
    <source>
        <dbReference type="ARBA" id="ARBA00002552"/>
    </source>
</evidence>
<comment type="cofactor">
    <cofactor evidence="1 17 19">
        <name>pyridoxal 5'-phosphate</name>
        <dbReference type="ChEBI" id="CHEBI:597326"/>
    </cofactor>
</comment>
<sequence>MGDLVHDEGLFLAMASLVDKSYVEQARQVLSGRSAKVRRLVEERKLPEVGWEEDEIVSFLGVLASMDSNNFSANVGVGEREARVVSPLVRRLHCGLAHGVGRSGDIAAVQPKAAGSSLLSKLANALALDALQKAGLVEMRAALVVPCATGLSLALCLLALRAGLDGVAPHEKRTVVWLRIDQKSCLKGIALAGMRVVVVEPTRSRSRGSAPRSHRRKTEPATGTPDLGDELRTDLSAVEAALSSEDVLCVVTTSSCFAPRAPDDIEGVARVCSRAGVAHVVNNAYGVQCAQTCAAISRAQRVGRVDLVVQSTDKNFLVPVGGAVVASADPDLVSKCVAKSYPGRASATPARDLLVTLLGLGRTGWTRLLADREALLPRFRETLEAVAVRHGERLLDCEHNRVSVGVSLATVDPDLATKFGSMLFTRCCSGTRVVAPDTTAKFVAGLPLVGFGASAPDYPIPYLTAACALGLEPRELDDFAKRLDKTFAHIHKLMRKRHPLVTPTATSTSEMTCAEDYPDALSPP</sequence>
<evidence type="ECO:0000256" key="6">
    <source>
        <dbReference type="ARBA" id="ARBA00021963"/>
    </source>
</evidence>
<dbReference type="EMBL" id="JAQMWT010000552">
    <property type="protein sequence ID" value="KAJ8599617.1"/>
    <property type="molecule type" value="Genomic_DNA"/>
</dbReference>
<evidence type="ECO:0000256" key="1">
    <source>
        <dbReference type="ARBA" id="ARBA00001933"/>
    </source>
</evidence>
<dbReference type="PIRSF" id="PIRSF017689">
    <property type="entry name" value="SepSecS"/>
    <property type="match status" value="1"/>
</dbReference>
<dbReference type="GO" id="GO:0001717">
    <property type="term" value="P:conversion of seryl-tRNAsec to selenocys-tRNAsec"/>
    <property type="evidence" value="ECO:0007669"/>
    <property type="project" value="UniProtKB-UniRule"/>
</dbReference>
<name>A0AAD7U923_9STRA</name>
<dbReference type="GO" id="GO:0001514">
    <property type="term" value="P:selenocysteine incorporation"/>
    <property type="evidence" value="ECO:0007669"/>
    <property type="project" value="TreeGrafter"/>
</dbReference>
<feature type="binding site" evidence="18">
    <location>
        <position position="103"/>
    </location>
    <ligand>
        <name>substrate</name>
    </ligand>
</feature>
<dbReference type="Proteomes" id="UP001230188">
    <property type="component" value="Unassembled WGS sequence"/>
</dbReference>
<evidence type="ECO:0000256" key="4">
    <source>
        <dbReference type="ARBA" id="ARBA00007037"/>
    </source>
</evidence>
<keyword evidence="22" id="KW-1185">Reference proteome</keyword>
<organism evidence="21 22">
    <name type="scientific">Chrysophaeum taylorii</name>
    <dbReference type="NCBI Taxonomy" id="2483200"/>
    <lineage>
        <taxon>Eukaryota</taxon>
        <taxon>Sar</taxon>
        <taxon>Stramenopiles</taxon>
        <taxon>Ochrophyta</taxon>
        <taxon>Pelagophyceae</taxon>
        <taxon>Pelagomonadales</taxon>
        <taxon>Pelagomonadaceae</taxon>
        <taxon>Chrysophaeum</taxon>
    </lineage>
</organism>
<dbReference type="EC" id="2.9.1.2" evidence="5 17"/>
<feature type="binding site" evidence="18">
    <location>
        <position position="492"/>
    </location>
    <ligand>
        <name>tRNA</name>
        <dbReference type="ChEBI" id="CHEBI:17843"/>
    </ligand>
</feature>
<feature type="binding site" evidence="18">
    <location>
        <position position="344"/>
    </location>
    <ligand>
        <name>substrate</name>
    </ligand>
</feature>
<accession>A0AAD7U923</accession>
<dbReference type="NCBIfam" id="TIGR03531">
    <property type="entry name" value="selenium_SpcS"/>
    <property type="match status" value="2"/>
</dbReference>
<dbReference type="GO" id="GO:0005737">
    <property type="term" value="C:cytoplasm"/>
    <property type="evidence" value="ECO:0007669"/>
    <property type="project" value="UniProtKB-SubCell"/>
</dbReference>
<dbReference type="InterPro" id="IPR015424">
    <property type="entry name" value="PyrdxlP-dep_Trfase"/>
</dbReference>
<feature type="binding site" evidence="18">
    <location>
        <position position="102"/>
    </location>
    <ligand>
        <name>substrate</name>
    </ligand>
</feature>
<evidence type="ECO:0000256" key="14">
    <source>
        <dbReference type="ARBA" id="ARBA00032048"/>
    </source>
</evidence>
<keyword evidence="8 17" id="KW-0808">Transferase</keyword>
<evidence type="ECO:0000256" key="13">
    <source>
        <dbReference type="ARBA" id="ARBA00030669"/>
    </source>
</evidence>
<feature type="binding site" evidence="18">
    <location>
        <position position="426"/>
    </location>
    <ligand>
        <name>tRNA</name>
        <dbReference type="ChEBI" id="CHEBI:17843"/>
    </ligand>
</feature>
<reference evidence="21" key="1">
    <citation type="submission" date="2023-01" db="EMBL/GenBank/DDBJ databases">
        <title>Metagenome sequencing of chrysophaentin producing Chrysophaeum taylorii.</title>
        <authorList>
            <person name="Davison J."/>
            <person name="Bewley C."/>
        </authorList>
    </citation>
    <scope>NUCLEOTIDE SEQUENCE</scope>
    <source>
        <strain evidence="21">NIES-1699</strain>
    </source>
</reference>
<evidence type="ECO:0000256" key="8">
    <source>
        <dbReference type="ARBA" id="ARBA00022679"/>
    </source>
</evidence>
<evidence type="ECO:0000256" key="20">
    <source>
        <dbReference type="SAM" id="MobiDB-lite"/>
    </source>
</evidence>
<evidence type="ECO:0000313" key="22">
    <source>
        <dbReference type="Proteomes" id="UP001230188"/>
    </source>
</evidence>
<keyword evidence="9 17" id="KW-0694">RNA-binding</keyword>
<evidence type="ECO:0000256" key="17">
    <source>
        <dbReference type="PIRNR" id="PIRNR017689"/>
    </source>
</evidence>
<evidence type="ECO:0000256" key="10">
    <source>
        <dbReference type="ARBA" id="ARBA00022898"/>
    </source>
</evidence>
<feature type="modified residue" description="N6-(pyridoxal phosphate)lysine" evidence="19">
    <location>
        <position position="314"/>
    </location>
</feature>
<keyword evidence="10 17" id="KW-0663">Pyridoxal phosphate</keyword>
<comment type="catalytic activity">
    <reaction evidence="16 17">
        <text>O-phospho-L-seryl-tRNA(Sec) + selenophosphate + H2O = L-selenocysteinyl-tRNA(Sec) + 2 phosphate</text>
        <dbReference type="Rhea" id="RHEA:25041"/>
        <dbReference type="Rhea" id="RHEA-COMP:9743"/>
        <dbReference type="Rhea" id="RHEA-COMP:9947"/>
        <dbReference type="ChEBI" id="CHEBI:15377"/>
        <dbReference type="ChEBI" id="CHEBI:16144"/>
        <dbReference type="ChEBI" id="CHEBI:43474"/>
        <dbReference type="ChEBI" id="CHEBI:78551"/>
        <dbReference type="ChEBI" id="CHEBI:78573"/>
        <dbReference type="EC" id="2.9.1.2"/>
    </reaction>
</comment>
<dbReference type="PANTHER" id="PTHR12944">
    <property type="entry name" value="SOLUBLE LIVER ANTIGEN/LIVER PANCREAS ANTIGEN"/>
    <property type="match status" value="1"/>
</dbReference>
<evidence type="ECO:0000256" key="18">
    <source>
        <dbReference type="PIRSR" id="PIRSR017689-1"/>
    </source>
</evidence>
<evidence type="ECO:0000256" key="16">
    <source>
        <dbReference type="ARBA" id="ARBA00048808"/>
    </source>
</evidence>
<dbReference type="InterPro" id="IPR008829">
    <property type="entry name" value="SepSecS/SepCysS"/>
</dbReference>
<dbReference type="SUPFAM" id="SSF53383">
    <property type="entry name" value="PLP-dependent transferases"/>
    <property type="match status" value="1"/>
</dbReference>
<dbReference type="Gene3D" id="3.40.640.10">
    <property type="entry name" value="Type I PLP-dependent aspartate aminotransferase-like (Major domain)"/>
    <property type="match status" value="1"/>
</dbReference>
<evidence type="ECO:0000256" key="11">
    <source>
        <dbReference type="ARBA" id="ARBA00022917"/>
    </source>
</evidence>
<dbReference type="InterPro" id="IPR015421">
    <property type="entry name" value="PyrdxlP-dep_Trfase_major"/>
</dbReference>
<evidence type="ECO:0000256" key="9">
    <source>
        <dbReference type="ARBA" id="ARBA00022884"/>
    </source>
</evidence>
<evidence type="ECO:0000256" key="12">
    <source>
        <dbReference type="ARBA" id="ARBA00023266"/>
    </source>
</evidence>
<keyword evidence="17" id="KW-0963">Cytoplasm</keyword>
<gene>
    <name evidence="21" type="ORF">CTAYLR_004690</name>
</gene>
<evidence type="ECO:0000256" key="15">
    <source>
        <dbReference type="ARBA" id="ARBA00032693"/>
    </source>
</evidence>
<protein>
    <recommendedName>
        <fullName evidence="6 17">O-phosphoseryl-tRNA(Sec) selenium transferase</fullName>
        <ecNumber evidence="5 17">2.9.1.2</ecNumber>
    </recommendedName>
    <alternativeName>
        <fullName evidence="13 17">Selenocysteine synthase</fullName>
    </alternativeName>
    <alternativeName>
        <fullName evidence="14 17">Selenocysteinyl-tRNA(Sec) synthase</fullName>
    </alternativeName>
    <alternativeName>
        <fullName evidence="15 17">Sep-tRNA:Sec-tRNA synthase</fullName>
    </alternativeName>
</protein>
<proteinExistence type="inferred from homology"/>
<comment type="similarity">
    <text evidence="4 17">Belongs to the SepSecS family.</text>
</comment>
<keyword evidence="11 17" id="KW-0648">Protein biosynthesis</keyword>
<feature type="region of interest" description="Disordered" evidence="20">
    <location>
        <begin position="202"/>
        <end position="229"/>
    </location>
</feature>
<keyword evidence="12 17" id="KW-0711">Selenium</keyword>
<dbReference type="GO" id="GO:0000049">
    <property type="term" value="F:tRNA binding"/>
    <property type="evidence" value="ECO:0007669"/>
    <property type="project" value="UniProtKB-UniRule"/>
</dbReference>